<proteinExistence type="predicted"/>
<dbReference type="AlphaFoldDB" id="A0A7I8D7Q9"/>
<sequence length="93" mass="10405">MIKQNVGNWDAYLRLTAGFTGLAFGIRRLIEKNDTFAAMMVMASAMKVAEGVTRICPLMHLMGVSTAEKQPKHLTYTAHDEFDQTKPIPDYAQ</sequence>
<feature type="domain" description="Inner membrane protein YgaP-like transmembrane" evidence="1">
    <location>
        <begin position="3"/>
        <end position="69"/>
    </location>
</feature>
<dbReference type="Proteomes" id="UP000593802">
    <property type="component" value="Chromosome"/>
</dbReference>
<evidence type="ECO:0000313" key="2">
    <source>
        <dbReference type="EMBL" id="BCJ86178.1"/>
    </source>
</evidence>
<protein>
    <recommendedName>
        <fullName evidence="1">Inner membrane protein YgaP-like transmembrane domain-containing protein</fullName>
    </recommendedName>
</protein>
<organism evidence="2 3">
    <name type="scientific">Effusibacillus dendaii</name>
    <dbReference type="NCBI Taxonomy" id="2743772"/>
    <lineage>
        <taxon>Bacteria</taxon>
        <taxon>Bacillati</taxon>
        <taxon>Bacillota</taxon>
        <taxon>Bacilli</taxon>
        <taxon>Bacillales</taxon>
        <taxon>Alicyclobacillaceae</taxon>
        <taxon>Effusibacillus</taxon>
    </lineage>
</organism>
<name>A0A7I8D7Q9_9BACL</name>
<dbReference type="Pfam" id="PF11127">
    <property type="entry name" value="YgaP-like_TM"/>
    <property type="match status" value="1"/>
</dbReference>
<dbReference type="RefSeq" id="WP_200760209.1">
    <property type="nucleotide sequence ID" value="NZ_AP023366.1"/>
</dbReference>
<dbReference type="EMBL" id="AP023366">
    <property type="protein sequence ID" value="BCJ86178.1"/>
    <property type="molecule type" value="Genomic_DNA"/>
</dbReference>
<evidence type="ECO:0000259" key="1">
    <source>
        <dbReference type="Pfam" id="PF11127"/>
    </source>
</evidence>
<dbReference type="InterPro" id="IPR021309">
    <property type="entry name" value="YgaP-like_TM"/>
</dbReference>
<reference evidence="2 3" key="1">
    <citation type="submission" date="2020-08" db="EMBL/GenBank/DDBJ databases">
        <title>Complete Genome Sequence of Effusibacillus dendaii Strain skT53, Isolated from Farmland soil.</title>
        <authorList>
            <person name="Konishi T."/>
            <person name="Kawasaki H."/>
        </authorList>
    </citation>
    <scope>NUCLEOTIDE SEQUENCE [LARGE SCALE GENOMIC DNA]</scope>
    <source>
        <strain evidence="3">skT53</strain>
    </source>
</reference>
<evidence type="ECO:0000313" key="3">
    <source>
        <dbReference type="Proteomes" id="UP000593802"/>
    </source>
</evidence>
<accession>A0A7I8D7Q9</accession>
<keyword evidence="3" id="KW-1185">Reference proteome</keyword>
<dbReference type="KEGG" id="eff:skT53_11630"/>
<gene>
    <name evidence="2" type="ORF">skT53_11630</name>
</gene>